<evidence type="ECO:0000313" key="1">
    <source>
        <dbReference type="EMBL" id="BBY11015.1"/>
    </source>
</evidence>
<name>A0ABN5ZTF3_9MYCO</name>
<evidence type="ECO:0000313" key="2">
    <source>
        <dbReference type="Proteomes" id="UP000466831"/>
    </source>
</evidence>
<dbReference type="Proteomes" id="UP000466831">
    <property type="component" value="Chromosome"/>
</dbReference>
<dbReference type="EMBL" id="AP022584">
    <property type="protein sequence ID" value="BBY11015.1"/>
    <property type="molecule type" value="Genomic_DNA"/>
</dbReference>
<keyword evidence="2" id="KW-1185">Reference proteome</keyword>
<proteinExistence type="predicted"/>
<protein>
    <recommendedName>
        <fullName evidence="3">PE family protein</fullName>
    </recommendedName>
</protein>
<accession>A0ABN5ZTF3</accession>
<dbReference type="RefSeq" id="WP_083017276.1">
    <property type="nucleotide sequence ID" value="NZ_AP022584.1"/>
</dbReference>
<gene>
    <name evidence="1" type="ORF">MMARJ_17550</name>
</gene>
<reference evidence="1 2" key="1">
    <citation type="journal article" date="2019" name="Emerg. Microbes Infect.">
        <title>Comprehensive subspecies identification of 175 nontuberculous mycobacteria species based on 7547 genomic profiles.</title>
        <authorList>
            <person name="Matsumoto Y."/>
            <person name="Kinjo T."/>
            <person name="Motooka D."/>
            <person name="Nabeya D."/>
            <person name="Jung N."/>
            <person name="Uechi K."/>
            <person name="Horii T."/>
            <person name="Iida T."/>
            <person name="Fujita J."/>
            <person name="Nakamura S."/>
        </authorList>
    </citation>
    <scope>NUCLEOTIDE SEQUENCE [LARGE SCALE GENOMIC DNA]</scope>
    <source>
        <strain evidence="1 2">JCM 17324</strain>
    </source>
</reference>
<evidence type="ECO:0008006" key="3">
    <source>
        <dbReference type="Google" id="ProtNLM"/>
    </source>
</evidence>
<organism evidence="1 2">
    <name type="scientific">Mycobacterium marseillense</name>
    <dbReference type="NCBI Taxonomy" id="701042"/>
    <lineage>
        <taxon>Bacteria</taxon>
        <taxon>Bacillati</taxon>
        <taxon>Actinomycetota</taxon>
        <taxon>Actinomycetes</taxon>
        <taxon>Mycobacteriales</taxon>
        <taxon>Mycobacteriaceae</taxon>
        <taxon>Mycobacterium</taxon>
        <taxon>Mycobacterium avium complex (MAC)</taxon>
    </lineage>
</organism>
<sequence length="95" mass="9423">MGSNGLQVALGQVAAMAGQWQGLSAQFTTITPPSPGQPFQPTTAAISIVDSAIGTATTSLIARTQQTAGGAVSAVEGYGNQEATNAADMTNVTVV</sequence>